<gene>
    <name evidence="5" type="ORF">D623_10000814</name>
</gene>
<dbReference type="AlphaFoldDB" id="S7N1Z1"/>
<keyword evidence="1" id="KW-0391">Immunity</keyword>
<dbReference type="InterPro" id="IPR036179">
    <property type="entry name" value="Ig-like_dom_sf"/>
</dbReference>
<name>S7N1Z1_MYOBR</name>
<proteinExistence type="predicted"/>
<evidence type="ECO:0000313" key="6">
    <source>
        <dbReference type="Proteomes" id="UP000052978"/>
    </source>
</evidence>
<keyword evidence="6" id="KW-1185">Reference proteome</keyword>
<dbReference type="InterPro" id="IPR050199">
    <property type="entry name" value="IgHV"/>
</dbReference>
<organism evidence="5 6">
    <name type="scientific">Myotis brandtii</name>
    <name type="common">Brandt's bat</name>
    <dbReference type="NCBI Taxonomy" id="109478"/>
    <lineage>
        <taxon>Eukaryota</taxon>
        <taxon>Metazoa</taxon>
        <taxon>Chordata</taxon>
        <taxon>Craniata</taxon>
        <taxon>Vertebrata</taxon>
        <taxon>Euteleostomi</taxon>
        <taxon>Mammalia</taxon>
        <taxon>Eutheria</taxon>
        <taxon>Laurasiatheria</taxon>
        <taxon>Chiroptera</taxon>
        <taxon>Yangochiroptera</taxon>
        <taxon>Vespertilionidae</taxon>
        <taxon>Myotis</taxon>
    </lineage>
</organism>
<evidence type="ECO:0000259" key="4">
    <source>
        <dbReference type="SMART" id="SM00406"/>
    </source>
</evidence>
<evidence type="ECO:0000256" key="3">
    <source>
        <dbReference type="ARBA" id="ARBA00043265"/>
    </source>
</evidence>
<keyword evidence="2" id="KW-1064">Adaptive immunity</keyword>
<keyword evidence="3" id="KW-1280">Immunoglobulin</keyword>
<dbReference type="GO" id="GO:0005576">
    <property type="term" value="C:extracellular region"/>
    <property type="evidence" value="ECO:0007669"/>
    <property type="project" value="UniProtKB-ARBA"/>
</dbReference>
<dbReference type="GO" id="GO:0002250">
    <property type="term" value="P:adaptive immune response"/>
    <property type="evidence" value="ECO:0007669"/>
    <property type="project" value="UniProtKB-KW"/>
</dbReference>
<dbReference type="Proteomes" id="UP000052978">
    <property type="component" value="Unassembled WGS sequence"/>
</dbReference>
<evidence type="ECO:0000256" key="2">
    <source>
        <dbReference type="ARBA" id="ARBA00023130"/>
    </source>
</evidence>
<dbReference type="PANTHER" id="PTHR23266">
    <property type="entry name" value="IMMUNOGLOBULIN HEAVY CHAIN"/>
    <property type="match status" value="1"/>
</dbReference>
<evidence type="ECO:0000313" key="5">
    <source>
        <dbReference type="EMBL" id="EPQ11001.1"/>
    </source>
</evidence>
<dbReference type="InterPro" id="IPR013783">
    <property type="entry name" value="Ig-like_fold"/>
</dbReference>
<reference evidence="5 6" key="1">
    <citation type="journal article" date="2013" name="Nat. Commun.">
        <title>Genome analysis reveals insights into physiology and longevity of the Brandt's bat Myotis brandtii.</title>
        <authorList>
            <person name="Seim I."/>
            <person name="Fang X."/>
            <person name="Xiong Z."/>
            <person name="Lobanov A.V."/>
            <person name="Huang Z."/>
            <person name="Ma S."/>
            <person name="Feng Y."/>
            <person name="Turanov A.A."/>
            <person name="Zhu Y."/>
            <person name="Lenz T.L."/>
            <person name="Gerashchenko M.V."/>
            <person name="Fan D."/>
            <person name="Hee Yim S."/>
            <person name="Yao X."/>
            <person name="Jordan D."/>
            <person name="Xiong Y."/>
            <person name="Ma Y."/>
            <person name="Lyapunov A.N."/>
            <person name="Chen G."/>
            <person name="Kulakova O.I."/>
            <person name="Sun Y."/>
            <person name="Lee S.G."/>
            <person name="Bronson R.T."/>
            <person name="Moskalev A.A."/>
            <person name="Sunyaev S.R."/>
            <person name="Zhang G."/>
            <person name="Krogh A."/>
            <person name="Wang J."/>
            <person name="Gladyshev V.N."/>
        </authorList>
    </citation>
    <scope>NUCLEOTIDE SEQUENCE [LARGE SCALE GENOMIC DNA]</scope>
</reference>
<dbReference type="SUPFAM" id="SSF48726">
    <property type="entry name" value="Immunoglobulin"/>
    <property type="match status" value="1"/>
</dbReference>
<dbReference type="Gene3D" id="2.60.40.10">
    <property type="entry name" value="Immunoglobulins"/>
    <property type="match status" value="1"/>
</dbReference>
<feature type="domain" description="Immunoglobulin V-set" evidence="4">
    <location>
        <begin position="1"/>
        <end position="62"/>
    </location>
</feature>
<dbReference type="SMART" id="SM00406">
    <property type="entry name" value="IGv"/>
    <property type="match status" value="1"/>
</dbReference>
<accession>S7N1Z1</accession>
<evidence type="ECO:0000256" key="1">
    <source>
        <dbReference type="ARBA" id="ARBA00022859"/>
    </source>
</evidence>
<sequence>MSWVRQAPGKGLEWVPDINGGSDGRTYYTDSVKGNFTISRDNAKNSLYLQMSSLRVEDTAVY</sequence>
<dbReference type="EMBL" id="KE163136">
    <property type="protein sequence ID" value="EPQ11001.1"/>
    <property type="molecule type" value="Genomic_DNA"/>
</dbReference>
<dbReference type="InterPro" id="IPR013106">
    <property type="entry name" value="Ig_V-set"/>
</dbReference>
<protein>
    <submittedName>
        <fullName evidence="5">Ig heavy chain V-III region VH26</fullName>
    </submittedName>
</protein>
<dbReference type="GO" id="GO:0019814">
    <property type="term" value="C:immunoglobulin complex"/>
    <property type="evidence" value="ECO:0007669"/>
    <property type="project" value="UniProtKB-KW"/>
</dbReference>